<dbReference type="NCBIfam" id="NF040693">
    <property type="entry name" value="recomb_GmtY"/>
    <property type="match status" value="1"/>
</dbReference>
<dbReference type="PROSITE" id="PS51898">
    <property type="entry name" value="TYR_RECOMBINASE"/>
    <property type="match status" value="1"/>
</dbReference>
<evidence type="ECO:0000256" key="1">
    <source>
        <dbReference type="ARBA" id="ARBA00023172"/>
    </source>
</evidence>
<dbReference type="GO" id="GO:0006310">
    <property type="term" value="P:DNA recombination"/>
    <property type="evidence" value="ECO:0007669"/>
    <property type="project" value="UniProtKB-KW"/>
</dbReference>
<dbReference type="InterPro" id="IPR011010">
    <property type="entry name" value="DNA_brk_join_enz"/>
</dbReference>
<dbReference type="CDD" id="cd00397">
    <property type="entry name" value="DNA_BRE_C"/>
    <property type="match status" value="1"/>
</dbReference>
<evidence type="ECO:0000313" key="4">
    <source>
        <dbReference type="Proteomes" id="UP001157887"/>
    </source>
</evidence>
<dbReference type="InterPro" id="IPR013762">
    <property type="entry name" value="Integrase-like_cat_sf"/>
</dbReference>
<evidence type="ECO:0000259" key="2">
    <source>
        <dbReference type="PROSITE" id="PS51898"/>
    </source>
</evidence>
<dbReference type="InterPro" id="IPR002104">
    <property type="entry name" value="Integrase_catalytic"/>
</dbReference>
<comment type="caution">
    <text evidence="3">The sequence shown here is derived from an EMBL/GenBank/DDBJ whole genome shotgun (WGS) entry which is preliminary data.</text>
</comment>
<name>A0AAW6RX25_ACIJO</name>
<dbReference type="Gene3D" id="1.10.443.10">
    <property type="entry name" value="Intergrase catalytic core"/>
    <property type="match status" value="1"/>
</dbReference>
<organism evidence="3 4">
    <name type="scientific">Acinetobacter johnsonii</name>
    <dbReference type="NCBI Taxonomy" id="40214"/>
    <lineage>
        <taxon>Bacteria</taxon>
        <taxon>Pseudomonadati</taxon>
        <taxon>Pseudomonadota</taxon>
        <taxon>Gammaproteobacteria</taxon>
        <taxon>Moraxellales</taxon>
        <taxon>Moraxellaceae</taxon>
        <taxon>Acinetobacter</taxon>
    </lineage>
</organism>
<dbReference type="GO" id="GO:0003677">
    <property type="term" value="F:DNA binding"/>
    <property type="evidence" value="ECO:0007669"/>
    <property type="project" value="InterPro"/>
</dbReference>
<dbReference type="AlphaFoldDB" id="A0AAW6RX25"/>
<keyword evidence="1" id="KW-0233">DNA recombination</keyword>
<feature type="domain" description="Tyr recombinase" evidence="2">
    <location>
        <begin position="195"/>
        <end position="441"/>
    </location>
</feature>
<protein>
    <submittedName>
        <fullName evidence="3">Gamma-mobile-trio recombinase GmtY</fullName>
    </submittedName>
</protein>
<gene>
    <name evidence="3" type="primary">gmtY</name>
    <name evidence="3" type="ORF">N7566_13855</name>
</gene>
<dbReference type="Proteomes" id="UP001157887">
    <property type="component" value="Unassembled WGS sequence"/>
</dbReference>
<evidence type="ECO:0000313" key="3">
    <source>
        <dbReference type="EMBL" id="MDG9788045.1"/>
    </source>
</evidence>
<dbReference type="GO" id="GO:0015074">
    <property type="term" value="P:DNA integration"/>
    <property type="evidence" value="ECO:0007669"/>
    <property type="project" value="InterPro"/>
</dbReference>
<proteinExistence type="predicted"/>
<dbReference type="SUPFAM" id="SSF56349">
    <property type="entry name" value="DNA breaking-rejoining enzymes"/>
    <property type="match status" value="1"/>
</dbReference>
<accession>A0AAW6RX25</accession>
<sequence>MQTVKVIAKVVDDNSGVFTEIPVLLDQNKEPIKQLVEYALKLKRDGRSQATISNCIKATQLLLEYMVVHVNGFTSLQAMFESFSSRLYTGTIGDDGLDPSGLYWLPCSKQVARLHIDALTKITNWLADKHGAVSMNPPVEADSLTQRLNYAAWFRRNQHNFLGHIKDKHVNTTVRYARSIQGKRPLGKQSQDAIEFPERYFEAFYFDGLGGAVDRRAALRDQLILLLMHGGGLRESEALHLWLEDVFIDPSNENSVQIRIYHPEDSKAPNNWRGRSGKTTRAAYLKEKYALTPRNHLMGKKHVGWKNRVLDSKDGYIEVHWFPIIFGEVFARLWQNYTRFLSIIERNHPYAFVSFHRNHTGNPYTLNAFHYNYCQGLKRIGLRPCKADGLSPHSHRHNYGRRLRRADVQEIVIKKCLHHASLQSQAVYTTPTTKEVTASLNVATQRLLNPIEPVEKIGTRSWEVLTERGFNDIDPEELFTGKYRKLGKRNGR</sequence>
<dbReference type="EMBL" id="JAOECG010000022">
    <property type="protein sequence ID" value="MDG9788045.1"/>
    <property type="molecule type" value="Genomic_DNA"/>
</dbReference>
<reference evidence="3" key="1">
    <citation type="submission" date="2022-09" db="EMBL/GenBank/DDBJ databases">
        <title>Intensive care unit water sources are persistently colonized with multi-drug resistant bacteria and are the site of extensive horizontal gene transfer of antibiotic resistance genes.</title>
        <authorList>
            <person name="Diorio-Toth L."/>
        </authorList>
    </citation>
    <scope>NUCLEOTIDE SEQUENCE</scope>
    <source>
        <strain evidence="3">GD04065</strain>
    </source>
</reference>
<dbReference type="RefSeq" id="WP_130235046.1">
    <property type="nucleotide sequence ID" value="NZ_JAOBZW010000038.1"/>
</dbReference>